<organism evidence="1 2">
    <name type="scientific">Mycena belliarum</name>
    <dbReference type="NCBI Taxonomy" id="1033014"/>
    <lineage>
        <taxon>Eukaryota</taxon>
        <taxon>Fungi</taxon>
        <taxon>Dikarya</taxon>
        <taxon>Basidiomycota</taxon>
        <taxon>Agaricomycotina</taxon>
        <taxon>Agaricomycetes</taxon>
        <taxon>Agaricomycetidae</taxon>
        <taxon>Agaricales</taxon>
        <taxon>Marasmiineae</taxon>
        <taxon>Mycenaceae</taxon>
        <taxon>Mycena</taxon>
    </lineage>
</organism>
<evidence type="ECO:0000313" key="1">
    <source>
        <dbReference type="EMBL" id="KAJ7068918.1"/>
    </source>
</evidence>
<dbReference type="AlphaFoldDB" id="A0AAD6TPU3"/>
<comment type="caution">
    <text evidence="1">The sequence shown here is derived from an EMBL/GenBank/DDBJ whole genome shotgun (WGS) entry which is preliminary data.</text>
</comment>
<protein>
    <submittedName>
        <fullName evidence="1">Uncharacterized protein</fullName>
    </submittedName>
</protein>
<keyword evidence="2" id="KW-1185">Reference proteome</keyword>
<evidence type="ECO:0000313" key="2">
    <source>
        <dbReference type="Proteomes" id="UP001222325"/>
    </source>
</evidence>
<dbReference type="EMBL" id="JARJCN010000145">
    <property type="protein sequence ID" value="KAJ7068918.1"/>
    <property type="molecule type" value="Genomic_DNA"/>
</dbReference>
<gene>
    <name evidence="1" type="ORF">B0H15DRAFT_958055</name>
</gene>
<proteinExistence type="predicted"/>
<reference evidence="1" key="1">
    <citation type="submission" date="2023-03" db="EMBL/GenBank/DDBJ databases">
        <title>Massive genome expansion in bonnet fungi (Mycena s.s.) driven by repeated elements and novel gene families across ecological guilds.</title>
        <authorList>
            <consortium name="Lawrence Berkeley National Laboratory"/>
            <person name="Harder C.B."/>
            <person name="Miyauchi S."/>
            <person name="Viragh M."/>
            <person name="Kuo A."/>
            <person name="Thoen E."/>
            <person name="Andreopoulos B."/>
            <person name="Lu D."/>
            <person name="Skrede I."/>
            <person name="Drula E."/>
            <person name="Henrissat B."/>
            <person name="Morin E."/>
            <person name="Kohler A."/>
            <person name="Barry K."/>
            <person name="LaButti K."/>
            <person name="Morin E."/>
            <person name="Salamov A."/>
            <person name="Lipzen A."/>
            <person name="Mereny Z."/>
            <person name="Hegedus B."/>
            <person name="Baldrian P."/>
            <person name="Stursova M."/>
            <person name="Weitz H."/>
            <person name="Taylor A."/>
            <person name="Grigoriev I.V."/>
            <person name="Nagy L.G."/>
            <person name="Martin F."/>
            <person name="Kauserud H."/>
        </authorList>
    </citation>
    <scope>NUCLEOTIDE SEQUENCE</scope>
    <source>
        <strain evidence="1">CBHHK173m</strain>
    </source>
</reference>
<accession>A0AAD6TPU3</accession>
<name>A0AAD6TPU3_9AGAR</name>
<sequence length="308" mass="33521">MSRAQAACKVDAISPLRLACVKILKEAAQTEFRSGADMARCPRAALQVEPRAQTRKKTELALTHARSPPPPRVLLPPCVSQPALTIATTPRWAPVLPLGNHLLRSSISADAKSVALGAARCSDARVDLTRRHRLVRDVDAILGAKLVAARGRARGTGALYGFELPRLHTPAGQSPTAHSSQSRSMGAAARAPRYGLRIVRISGPSREDRWDTHEYRARAILRARLAGLASLTAFVFFPCGAYAPHTESGTSFVCHFLDLYSSALPRSPNFLPHASRRLSWWVAIDTFQHLLASSSGTPITRSSILWLY</sequence>
<dbReference type="Proteomes" id="UP001222325">
    <property type="component" value="Unassembled WGS sequence"/>
</dbReference>